<feature type="region of interest" description="Disordered" evidence="1">
    <location>
        <begin position="358"/>
        <end position="413"/>
    </location>
</feature>
<evidence type="ECO:0000313" key="3">
    <source>
        <dbReference type="Proteomes" id="UP000663826"/>
    </source>
</evidence>
<dbReference type="EMBL" id="CAJMWQ010000750">
    <property type="protein sequence ID" value="CAE6375958.1"/>
    <property type="molecule type" value="Genomic_DNA"/>
</dbReference>
<dbReference type="AlphaFoldDB" id="A0A8H2WI49"/>
<name>A0A8H2WI49_9AGAM</name>
<sequence length="630" mass="69511">MDSSFDSHHTNPEYPPDFQNATPPFDLPPAFRTPENLDFVNAALQSTSNPIVGFSPRPTLPGEFMFISEASVGNPAPVGSSRSAQQHSTDYTGSSVDLLNSDNFTLSFDPPNTSHTQLNHTVDTVPPGCLALDYGNINTSDYAWPFAGTMPGFVSGPEADQWSAVAQQASASPQLPNNKTSRVSLPPVVLQPLKDQSIFQAEYSGISHNSLPFEKSPISAALKRKVYGDMAQFITDIDDSASNAPIGNQPHYQTQELAANLPSPEWVTGYPLLDYLMGFDMHMGTQMGYAPMPPAHFNPLAPPILPSSMGTGSTGHTGHTGYTLNFPGNTSTPTTQFVSPPGAPLEPDIWTCPFAQKLGAGSKAPRPRNPSRGKSFEVSTPSDSVIPPAFPSRPKRGFEDHSDNHHASSNCKRVSTMTTSTLKALGASSGSAITPAVAEPSGSTTTTTQALRPSAIPIGSYRESLRGIGDRYFNLALGHLTKDIFTLPKSSSAVKLYACKYICPLTDNACWNLDYAQDPEWRKTISKRRNKGYFSRHEAECLRHLAMHRYNEWVRSMRDWHKIKSTDQATEWDDRRIDDQIIRDIEQPDNQLWYPSEEKSRDKRLMIEWLKASRRENKYNQRDELMEALV</sequence>
<proteinExistence type="predicted"/>
<gene>
    <name evidence="2" type="ORF">RDB_LOCUS18160</name>
</gene>
<organism evidence="2 3">
    <name type="scientific">Rhizoctonia solani</name>
    <dbReference type="NCBI Taxonomy" id="456999"/>
    <lineage>
        <taxon>Eukaryota</taxon>
        <taxon>Fungi</taxon>
        <taxon>Dikarya</taxon>
        <taxon>Basidiomycota</taxon>
        <taxon>Agaricomycotina</taxon>
        <taxon>Agaricomycetes</taxon>
        <taxon>Cantharellales</taxon>
        <taxon>Ceratobasidiaceae</taxon>
        <taxon>Rhizoctonia</taxon>
    </lineage>
</organism>
<feature type="region of interest" description="Disordered" evidence="1">
    <location>
        <begin position="1"/>
        <end position="33"/>
    </location>
</feature>
<feature type="compositionally biased region" description="Basic and acidic residues" evidence="1">
    <location>
        <begin position="396"/>
        <end position="406"/>
    </location>
</feature>
<dbReference type="Proteomes" id="UP000663826">
    <property type="component" value="Unassembled WGS sequence"/>
</dbReference>
<reference evidence="2" key="1">
    <citation type="submission" date="2021-01" db="EMBL/GenBank/DDBJ databases">
        <authorList>
            <person name="Kaushik A."/>
        </authorList>
    </citation>
    <scope>NUCLEOTIDE SEQUENCE</scope>
    <source>
        <strain evidence="2">AG1-1B</strain>
    </source>
</reference>
<evidence type="ECO:0000313" key="2">
    <source>
        <dbReference type="EMBL" id="CAE6375958.1"/>
    </source>
</evidence>
<accession>A0A8H2WI49</accession>
<comment type="caution">
    <text evidence="2">The sequence shown here is derived from an EMBL/GenBank/DDBJ whole genome shotgun (WGS) entry which is preliminary data.</text>
</comment>
<evidence type="ECO:0000256" key="1">
    <source>
        <dbReference type="SAM" id="MobiDB-lite"/>
    </source>
</evidence>
<protein>
    <submittedName>
        <fullName evidence="2">Uncharacterized protein</fullName>
    </submittedName>
</protein>
<feature type="compositionally biased region" description="Basic and acidic residues" evidence="1">
    <location>
        <begin position="1"/>
        <end position="11"/>
    </location>
</feature>